<accession>A0A2V1MZB9</accession>
<reference evidence="5 6" key="1">
    <citation type="journal article" date="2018" name="Int. J. Syst. Evol. Microbiol.">
        <title>Lactobacillus bambusae sp. nov., isolated from a traditional fermented Ma-bamboo shoots of Taiwan.</title>
        <authorList>
            <person name="Wang L.-T."/>
        </authorList>
    </citation>
    <scope>NUCLEOTIDE SEQUENCE [LARGE SCALE GENOMIC DNA]</scope>
    <source>
        <strain evidence="5 6">BS-W1</strain>
    </source>
</reference>
<dbReference type="GO" id="GO:0003700">
    <property type="term" value="F:DNA-binding transcription factor activity"/>
    <property type="evidence" value="ECO:0007669"/>
    <property type="project" value="InterPro"/>
</dbReference>
<evidence type="ECO:0000256" key="1">
    <source>
        <dbReference type="ARBA" id="ARBA00023015"/>
    </source>
</evidence>
<dbReference type="AlphaFoldDB" id="A0A2V1MZB9"/>
<dbReference type="InterPro" id="IPR036390">
    <property type="entry name" value="WH_DNA-bd_sf"/>
</dbReference>
<proteinExistence type="predicted"/>
<dbReference type="InterPro" id="IPR000835">
    <property type="entry name" value="HTH_MarR-typ"/>
</dbReference>
<dbReference type="InterPro" id="IPR023187">
    <property type="entry name" value="Tscrpt_reg_MarR-type_CS"/>
</dbReference>
<dbReference type="OrthoDB" id="2293546at2"/>
<evidence type="ECO:0000259" key="4">
    <source>
        <dbReference type="PROSITE" id="PS50995"/>
    </source>
</evidence>
<evidence type="ECO:0000256" key="3">
    <source>
        <dbReference type="ARBA" id="ARBA00023163"/>
    </source>
</evidence>
<dbReference type="PRINTS" id="PR00598">
    <property type="entry name" value="HTHMARR"/>
</dbReference>
<dbReference type="PROSITE" id="PS50995">
    <property type="entry name" value="HTH_MARR_2"/>
    <property type="match status" value="1"/>
</dbReference>
<evidence type="ECO:0000256" key="2">
    <source>
        <dbReference type="ARBA" id="ARBA00023125"/>
    </source>
</evidence>
<dbReference type="PANTHER" id="PTHR42756">
    <property type="entry name" value="TRANSCRIPTIONAL REGULATOR, MARR"/>
    <property type="match status" value="1"/>
</dbReference>
<feature type="domain" description="HTH marR-type" evidence="4">
    <location>
        <begin position="9"/>
        <end position="141"/>
    </location>
</feature>
<sequence>MNVMANQWTEDETQGLGMLSRIMRNDLNRALRPMGLNDSNYFFIFFIADHPGASQDDLVRAVILDHSTIARSVAKLVKIGYLVRQPDPVDGRASRLFLTPRGEEIKYQLIPITQHAMSLVFDNLTPTEQETVQALLTKSAHRHEKERENL</sequence>
<keyword evidence="3" id="KW-0804">Transcription</keyword>
<dbReference type="PANTHER" id="PTHR42756:SF1">
    <property type="entry name" value="TRANSCRIPTIONAL REPRESSOR OF EMRAB OPERON"/>
    <property type="match status" value="1"/>
</dbReference>
<dbReference type="InterPro" id="IPR036388">
    <property type="entry name" value="WH-like_DNA-bd_sf"/>
</dbReference>
<dbReference type="EMBL" id="QCXQ01000002">
    <property type="protein sequence ID" value="PWG00319.1"/>
    <property type="molecule type" value="Genomic_DNA"/>
</dbReference>
<protein>
    <submittedName>
        <fullName evidence="5">MarR family transcriptional regulator</fullName>
    </submittedName>
</protein>
<comment type="caution">
    <text evidence="5">The sequence shown here is derived from an EMBL/GenBank/DDBJ whole genome shotgun (WGS) entry which is preliminary data.</text>
</comment>
<keyword evidence="1" id="KW-0805">Transcription regulation</keyword>
<dbReference type="SMART" id="SM00347">
    <property type="entry name" value="HTH_MARR"/>
    <property type="match status" value="1"/>
</dbReference>
<keyword evidence="6" id="KW-1185">Reference proteome</keyword>
<dbReference type="GO" id="GO:0003677">
    <property type="term" value="F:DNA binding"/>
    <property type="evidence" value="ECO:0007669"/>
    <property type="project" value="UniProtKB-KW"/>
</dbReference>
<gene>
    <name evidence="5" type="ORF">DCM90_05150</name>
</gene>
<dbReference type="PROSITE" id="PS01117">
    <property type="entry name" value="HTH_MARR_1"/>
    <property type="match status" value="1"/>
</dbReference>
<dbReference type="Gene3D" id="1.10.10.10">
    <property type="entry name" value="Winged helix-like DNA-binding domain superfamily/Winged helix DNA-binding domain"/>
    <property type="match status" value="1"/>
</dbReference>
<dbReference type="Proteomes" id="UP000245080">
    <property type="component" value="Unassembled WGS sequence"/>
</dbReference>
<dbReference type="SUPFAM" id="SSF46785">
    <property type="entry name" value="Winged helix' DNA-binding domain"/>
    <property type="match status" value="1"/>
</dbReference>
<organism evidence="5 6">
    <name type="scientific">Levilactobacillus bambusae</name>
    <dbReference type="NCBI Taxonomy" id="2024736"/>
    <lineage>
        <taxon>Bacteria</taxon>
        <taxon>Bacillati</taxon>
        <taxon>Bacillota</taxon>
        <taxon>Bacilli</taxon>
        <taxon>Lactobacillales</taxon>
        <taxon>Lactobacillaceae</taxon>
        <taxon>Levilactobacillus</taxon>
    </lineage>
</organism>
<evidence type="ECO:0000313" key="6">
    <source>
        <dbReference type="Proteomes" id="UP000245080"/>
    </source>
</evidence>
<evidence type="ECO:0000313" key="5">
    <source>
        <dbReference type="EMBL" id="PWG00319.1"/>
    </source>
</evidence>
<keyword evidence="2" id="KW-0238">DNA-binding</keyword>
<name>A0A2V1MZB9_9LACO</name>
<dbReference type="Pfam" id="PF12802">
    <property type="entry name" value="MarR_2"/>
    <property type="match status" value="1"/>
</dbReference>